<proteinExistence type="predicted"/>
<evidence type="ECO:0000256" key="1">
    <source>
        <dbReference type="ARBA" id="ARBA00023004"/>
    </source>
</evidence>
<gene>
    <name evidence="3" type="ORF">VI33_01425</name>
</gene>
<dbReference type="GO" id="GO:0046914">
    <property type="term" value="F:transition metal ion binding"/>
    <property type="evidence" value="ECO:0007669"/>
    <property type="project" value="InterPro"/>
</dbReference>
<dbReference type="EMBL" id="CP011002">
    <property type="protein sequence ID" value="AKO65448.1"/>
    <property type="molecule type" value="Genomic_DNA"/>
</dbReference>
<keyword evidence="1" id="KW-0408">Iron</keyword>
<dbReference type="InterPro" id="IPR007167">
    <property type="entry name" value="Fe-transptr_FeoA-like"/>
</dbReference>
<dbReference type="InterPro" id="IPR038157">
    <property type="entry name" value="FeoA_core_dom"/>
</dbReference>
<accession>A0A0H4J0Y3</accession>
<keyword evidence="4" id="KW-1185">Reference proteome</keyword>
<feature type="domain" description="Ferrous iron transporter FeoA-like" evidence="2">
    <location>
        <begin position="7"/>
        <end position="78"/>
    </location>
</feature>
<dbReference type="InterPro" id="IPR008988">
    <property type="entry name" value="Transcriptional_repressor_C"/>
</dbReference>
<organism evidence="3 4">
    <name type="scientific">Methylophilales bacterium MBRS-H7</name>
    <dbReference type="NCBI Taxonomy" id="1623450"/>
    <lineage>
        <taxon>Bacteria</taxon>
        <taxon>Pseudomonadati</taxon>
        <taxon>Pseudomonadota</taxon>
        <taxon>Betaproteobacteria</taxon>
        <taxon>Nitrosomonadales</taxon>
        <taxon>OM43 clade</taxon>
    </lineage>
</organism>
<dbReference type="SMART" id="SM00899">
    <property type="entry name" value="FeoA"/>
    <property type="match status" value="1"/>
</dbReference>
<protein>
    <recommendedName>
        <fullName evidence="2">Ferrous iron transporter FeoA-like domain-containing protein</fullName>
    </recommendedName>
</protein>
<dbReference type="Pfam" id="PF04023">
    <property type="entry name" value="FeoA"/>
    <property type="match status" value="1"/>
</dbReference>
<name>A0A0H4J0Y3_9PROT</name>
<reference evidence="3 4" key="1">
    <citation type="submission" date="2015-03" db="EMBL/GenBank/DDBJ databases">
        <title>Comparative analysis of the OM43 clade including a novel species from Red Sea uncovers genomic and metabolic diversity among marine methylotrophs.</title>
        <authorList>
            <person name="Jimenez-Infante F."/>
            <person name="Ngugi D.K."/>
            <person name="Vinu M."/>
            <person name="Alam I."/>
            <person name="Kamau A."/>
            <person name="Blom J."/>
            <person name="Bajic V.B."/>
            <person name="Stingl U."/>
        </authorList>
    </citation>
    <scope>NUCLEOTIDE SEQUENCE [LARGE SCALE GENOMIC DNA]</scope>
    <source>
        <strain evidence="3 4">MBRSH7</strain>
    </source>
</reference>
<dbReference type="Gene3D" id="2.30.30.90">
    <property type="match status" value="1"/>
</dbReference>
<evidence type="ECO:0000313" key="4">
    <source>
        <dbReference type="Proteomes" id="UP000066549"/>
    </source>
</evidence>
<sequence>MQKSRIRLLSELSQNSFATVVEIDHQPSFTLKAAALGLKINKTVSVLHISNNGPICIKVNTSSFMIRAVDAAKIKVIPQ</sequence>
<evidence type="ECO:0000259" key="2">
    <source>
        <dbReference type="SMART" id="SM00899"/>
    </source>
</evidence>
<evidence type="ECO:0000313" key="3">
    <source>
        <dbReference type="EMBL" id="AKO65448.1"/>
    </source>
</evidence>
<dbReference type="AlphaFoldDB" id="A0A0H4J0Y3"/>
<dbReference type="SUPFAM" id="SSF50037">
    <property type="entry name" value="C-terminal domain of transcriptional repressors"/>
    <property type="match status" value="1"/>
</dbReference>
<dbReference type="Proteomes" id="UP000066549">
    <property type="component" value="Chromosome"/>
</dbReference>